<reference evidence="1" key="1">
    <citation type="journal article" date="2014" name="Int. J. Syst. Evol. Microbiol.">
        <title>Complete genome sequence of Corynebacterium casei LMG S-19264T (=DSM 44701T), isolated from a smear-ripened cheese.</title>
        <authorList>
            <consortium name="US DOE Joint Genome Institute (JGI-PGF)"/>
            <person name="Walter F."/>
            <person name="Albersmeier A."/>
            <person name="Kalinowski J."/>
            <person name="Ruckert C."/>
        </authorList>
    </citation>
    <scope>NUCLEOTIDE SEQUENCE</scope>
    <source>
        <strain evidence="1">JCM 3172</strain>
    </source>
</reference>
<sequence>MLLTPTRLVRPSRAACARDGRRPVEGREHMPVVDSDRVTVFHMFGELFAYSTRSEGDIACGEVGIVGVLDHDSSPGILWTLATQYCRERDQAEQHAQWITSQASRARVSGGGRLADLRDARWEFQKHKEHRFGALYFNHELLRTGHMRVVGLDLALLKAQAEAGRRY</sequence>
<reference evidence="1" key="2">
    <citation type="submission" date="2020-09" db="EMBL/GenBank/DDBJ databases">
        <authorList>
            <person name="Sun Q."/>
            <person name="Ohkuma M."/>
        </authorList>
    </citation>
    <scope>NUCLEOTIDE SEQUENCE</scope>
    <source>
        <strain evidence="1">JCM 3172</strain>
    </source>
</reference>
<comment type="caution">
    <text evidence="1">The sequence shown here is derived from an EMBL/GenBank/DDBJ whole genome shotgun (WGS) entry which is preliminary data.</text>
</comment>
<protein>
    <submittedName>
        <fullName evidence="1">Uncharacterized protein</fullName>
    </submittedName>
</protein>
<organism evidence="1 2">
    <name type="scientific">Streptomyces purpureus</name>
    <dbReference type="NCBI Taxonomy" id="1951"/>
    <lineage>
        <taxon>Bacteria</taxon>
        <taxon>Bacillati</taxon>
        <taxon>Actinomycetota</taxon>
        <taxon>Actinomycetes</taxon>
        <taxon>Kitasatosporales</taxon>
        <taxon>Streptomycetaceae</taxon>
        <taxon>Streptomyces</taxon>
    </lineage>
</organism>
<dbReference type="AlphaFoldDB" id="A0A918LPA0"/>
<gene>
    <name evidence="1" type="ORF">GCM10014713_25780</name>
</gene>
<proteinExistence type="predicted"/>
<keyword evidence="2" id="KW-1185">Reference proteome</keyword>
<evidence type="ECO:0000313" key="2">
    <source>
        <dbReference type="Proteomes" id="UP000619486"/>
    </source>
</evidence>
<dbReference type="Proteomes" id="UP000619486">
    <property type="component" value="Unassembled WGS sequence"/>
</dbReference>
<dbReference type="RefSeq" id="WP_019888561.1">
    <property type="nucleotide sequence ID" value="NZ_BMQQ01000008.1"/>
</dbReference>
<name>A0A918LPA0_9ACTN</name>
<evidence type="ECO:0000313" key="1">
    <source>
        <dbReference type="EMBL" id="GGT31185.1"/>
    </source>
</evidence>
<dbReference type="EMBL" id="BMQQ01000008">
    <property type="protein sequence ID" value="GGT31185.1"/>
    <property type="molecule type" value="Genomic_DNA"/>
</dbReference>
<accession>A0A918LPA0</accession>